<dbReference type="Proteomes" id="UP001372338">
    <property type="component" value="Unassembled WGS sequence"/>
</dbReference>
<reference evidence="1 2" key="1">
    <citation type="submission" date="2024-01" db="EMBL/GenBank/DDBJ databases">
        <title>The genomes of 5 underutilized Papilionoideae crops provide insights into root nodulation and disease resistanc.</title>
        <authorList>
            <person name="Yuan L."/>
        </authorList>
    </citation>
    <scope>NUCLEOTIDE SEQUENCE [LARGE SCALE GENOMIC DNA]</scope>
    <source>
        <strain evidence="1">ZHUSHIDOU_FW_LH</strain>
        <tissue evidence="1">Leaf</tissue>
    </source>
</reference>
<name>A0AAN9E4N3_CROPI</name>
<comment type="caution">
    <text evidence="1">The sequence shown here is derived from an EMBL/GenBank/DDBJ whole genome shotgun (WGS) entry which is preliminary data.</text>
</comment>
<evidence type="ECO:0000313" key="1">
    <source>
        <dbReference type="EMBL" id="KAK7246021.1"/>
    </source>
</evidence>
<sequence length="99" mass="10899">MNLRCCIKQNKINVFTVMNAMHSHASICHRPPPLPPLHSQTHTTDQDYMGRIKKLQEQVRTIVKPGCPQEVLNAALSVMGSVTEVLTAMTASSTNLSSL</sequence>
<evidence type="ECO:0000313" key="2">
    <source>
        <dbReference type="Proteomes" id="UP001372338"/>
    </source>
</evidence>
<dbReference type="EMBL" id="JAYWIO010000008">
    <property type="protein sequence ID" value="KAK7246021.1"/>
    <property type="molecule type" value="Genomic_DNA"/>
</dbReference>
<dbReference type="AlphaFoldDB" id="A0AAN9E4N3"/>
<gene>
    <name evidence="1" type="ORF">RIF29_40878</name>
</gene>
<keyword evidence="2" id="KW-1185">Reference proteome</keyword>
<organism evidence="1 2">
    <name type="scientific">Crotalaria pallida</name>
    <name type="common">Smooth rattlebox</name>
    <name type="synonym">Crotalaria striata</name>
    <dbReference type="NCBI Taxonomy" id="3830"/>
    <lineage>
        <taxon>Eukaryota</taxon>
        <taxon>Viridiplantae</taxon>
        <taxon>Streptophyta</taxon>
        <taxon>Embryophyta</taxon>
        <taxon>Tracheophyta</taxon>
        <taxon>Spermatophyta</taxon>
        <taxon>Magnoliopsida</taxon>
        <taxon>eudicotyledons</taxon>
        <taxon>Gunneridae</taxon>
        <taxon>Pentapetalae</taxon>
        <taxon>rosids</taxon>
        <taxon>fabids</taxon>
        <taxon>Fabales</taxon>
        <taxon>Fabaceae</taxon>
        <taxon>Papilionoideae</taxon>
        <taxon>50 kb inversion clade</taxon>
        <taxon>genistoids sensu lato</taxon>
        <taxon>core genistoids</taxon>
        <taxon>Crotalarieae</taxon>
        <taxon>Crotalaria</taxon>
    </lineage>
</organism>
<proteinExistence type="predicted"/>
<accession>A0AAN9E4N3</accession>
<protein>
    <submittedName>
        <fullName evidence="1">Uncharacterized protein</fullName>
    </submittedName>
</protein>